<dbReference type="AlphaFoldDB" id="A0A0B7GYP4"/>
<evidence type="ECO:0000313" key="5">
    <source>
        <dbReference type="Proteomes" id="UP000042527"/>
    </source>
</evidence>
<dbReference type="GO" id="GO:0016491">
    <property type="term" value="F:oxidoreductase activity"/>
    <property type="evidence" value="ECO:0007669"/>
    <property type="project" value="UniProtKB-KW"/>
</dbReference>
<keyword evidence="2" id="KW-0288">FMN</keyword>
<gene>
    <name evidence="4" type="ORF">TPHV1_270002</name>
</gene>
<evidence type="ECO:0000256" key="1">
    <source>
        <dbReference type="ARBA" id="ARBA00022630"/>
    </source>
</evidence>
<sequence length="207" mass="23093">MNVLMINGSPHKTGCVYTALVEIGKALRKNNVDYEIFHIGTKPVHGCIACNACYKLGKCIFDDDPANTIQQKLKEADGFIVGSPVYYAGPNGALCTLLDRIFYSATDPSIYRFKPSAAVASARRAGTTATIDRLNKYFTISRMPIVSSNYWNAVHGFTPEDVMQDEEGLQTMRTLGYNMAWMLKSIKEGNQPLPEIEQTVRTHFIKR</sequence>
<dbReference type="EMBL" id="CDNC01000020">
    <property type="protein sequence ID" value="CEM62045.1"/>
    <property type="molecule type" value="Genomic_DNA"/>
</dbReference>
<proteinExistence type="predicted"/>
<evidence type="ECO:0000256" key="2">
    <source>
        <dbReference type="ARBA" id="ARBA00022643"/>
    </source>
</evidence>
<keyword evidence="5" id="KW-1185">Reference proteome</keyword>
<dbReference type="InterPro" id="IPR029039">
    <property type="entry name" value="Flavoprotein-like_sf"/>
</dbReference>
<dbReference type="InterPro" id="IPR005025">
    <property type="entry name" value="FMN_Rdtase-like_dom"/>
</dbReference>
<dbReference type="EC" id="1.7.-.-" evidence="4"/>
<dbReference type="RefSeq" id="WP_002696734.1">
    <property type="nucleotide sequence ID" value="NZ_CDNC01000020.1"/>
</dbReference>
<dbReference type="SUPFAM" id="SSF52218">
    <property type="entry name" value="Flavoproteins"/>
    <property type="match status" value="1"/>
</dbReference>
<dbReference type="PANTHER" id="PTHR43278">
    <property type="entry name" value="NAD(P)H-DEPENDENT FMN-CONTAINING OXIDOREDUCTASE YWQN-RELATED"/>
    <property type="match status" value="1"/>
</dbReference>
<evidence type="ECO:0000313" key="4">
    <source>
        <dbReference type="EMBL" id="CEM62045.1"/>
    </source>
</evidence>
<dbReference type="PANTHER" id="PTHR43278:SF4">
    <property type="entry name" value="NAD(P)H-DEPENDENT FMN-CONTAINING OXIDOREDUCTASE YWQN-RELATED"/>
    <property type="match status" value="1"/>
</dbReference>
<feature type="domain" description="NADPH-dependent FMN reductase-like" evidence="3">
    <location>
        <begin position="1"/>
        <end position="156"/>
    </location>
</feature>
<dbReference type="GeneID" id="57752220"/>
<organism evidence="4 5">
    <name type="scientific">Treponema phagedenis</name>
    <dbReference type="NCBI Taxonomy" id="162"/>
    <lineage>
        <taxon>Bacteria</taxon>
        <taxon>Pseudomonadati</taxon>
        <taxon>Spirochaetota</taxon>
        <taxon>Spirochaetia</taxon>
        <taxon>Spirochaetales</taxon>
        <taxon>Treponemataceae</taxon>
        <taxon>Treponema</taxon>
    </lineage>
</organism>
<name>A0A0B7GYP4_TREPH</name>
<evidence type="ECO:0000259" key="3">
    <source>
        <dbReference type="Pfam" id="PF03358"/>
    </source>
</evidence>
<dbReference type="Pfam" id="PF03358">
    <property type="entry name" value="FMN_red"/>
    <property type="match status" value="1"/>
</dbReference>
<dbReference type="OrthoDB" id="9790975at2"/>
<accession>A0A0B7GYP4</accession>
<dbReference type="Gene3D" id="3.40.50.360">
    <property type="match status" value="1"/>
</dbReference>
<protein>
    <submittedName>
        <fullName evidence="4">Flavin reductase</fullName>
        <ecNumber evidence="4">1.7.-.-</ecNumber>
    </submittedName>
</protein>
<dbReference type="InterPro" id="IPR051796">
    <property type="entry name" value="ISF_SsuE-like"/>
</dbReference>
<reference evidence="5" key="1">
    <citation type="submission" date="2015-01" db="EMBL/GenBank/DDBJ databases">
        <authorList>
            <person name="Manzoor Shahid"/>
            <person name="Zubair Saima"/>
        </authorList>
    </citation>
    <scope>NUCLEOTIDE SEQUENCE [LARGE SCALE GENOMIC DNA]</scope>
    <source>
        <strain evidence="5">V1</strain>
    </source>
</reference>
<keyword evidence="1" id="KW-0285">Flavoprotein</keyword>
<keyword evidence="4" id="KW-0560">Oxidoreductase</keyword>
<dbReference type="Proteomes" id="UP000042527">
    <property type="component" value="Unassembled WGS sequence"/>
</dbReference>